<evidence type="ECO:0000256" key="3">
    <source>
        <dbReference type="ARBA" id="ARBA00022692"/>
    </source>
</evidence>
<gene>
    <name evidence="9" type="ORF">BcDW1_1196</name>
</gene>
<dbReference type="GO" id="GO:0022857">
    <property type="term" value="F:transmembrane transporter activity"/>
    <property type="evidence" value="ECO:0007669"/>
    <property type="project" value="TreeGrafter"/>
</dbReference>
<dbReference type="InterPro" id="IPR019378">
    <property type="entry name" value="GDP-Fuc_O-FucTrfase"/>
</dbReference>
<feature type="transmembrane region" description="Helical" evidence="8">
    <location>
        <begin position="18"/>
        <end position="41"/>
    </location>
</feature>
<feature type="transmembrane region" description="Helical" evidence="8">
    <location>
        <begin position="263"/>
        <end position="283"/>
    </location>
</feature>
<feature type="transmembrane region" description="Helical" evidence="8">
    <location>
        <begin position="383"/>
        <end position="400"/>
    </location>
</feature>
<evidence type="ECO:0000256" key="4">
    <source>
        <dbReference type="ARBA" id="ARBA00022989"/>
    </source>
</evidence>
<feature type="transmembrane region" description="Helical" evidence="8">
    <location>
        <begin position="48"/>
        <end position="67"/>
    </location>
</feature>
<accession>M7U8Q4</accession>
<feature type="transmembrane region" description="Helical" evidence="8">
    <location>
        <begin position="168"/>
        <end position="192"/>
    </location>
</feature>
<keyword evidence="4 8" id="KW-1133">Transmembrane helix</keyword>
<evidence type="ECO:0000256" key="5">
    <source>
        <dbReference type="ARBA" id="ARBA00023136"/>
    </source>
</evidence>
<evidence type="ECO:0000313" key="10">
    <source>
        <dbReference type="Proteomes" id="UP000012045"/>
    </source>
</evidence>
<evidence type="ECO:0000256" key="6">
    <source>
        <dbReference type="ARBA" id="ARBA00023253"/>
    </source>
</evidence>
<dbReference type="EMBL" id="KB707715">
    <property type="protein sequence ID" value="EMR90114.1"/>
    <property type="molecule type" value="Genomic_DNA"/>
</dbReference>
<dbReference type="Proteomes" id="UP000012045">
    <property type="component" value="Unassembled WGS sequence"/>
</dbReference>
<keyword evidence="6" id="KW-0294">Fucose metabolism</keyword>
<feature type="transmembrane region" description="Helical" evidence="8">
    <location>
        <begin position="204"/>
        <end position="223"/>
    </location>
</feature>
<keyword evidence="3 8" id="KW-0812">Transmembrane</keyword>
<dbReference type="PANTHER" id="PTHR23507:SF1">
    <property type="entry name" value="FI18259P1-RELATED"/>
    <property type="match status" value="1"/>
</dbReference>
<dbReference type="GO" id="GO:0016740">
    <property type="term" value="F:transferase activity"/>
    <property type="evidence" value="ECO:0007669"/>
    <property type="project" value="UniProtKB-KW"/>
</dbReference>
<evidence type="ECO:0000256" key="1">
    <source>
        <dbReference type="ARBA" id="ARBA00004141"/>
    </source>
</evidence>
<feature type="transmembrane region" description="Helical" evidence="8">
    <location>
        <begin position="295"/>
        <end position="316"/>
    </location>
</feature>
<name>M7U8Q4_BOTF1</name>
<dbReference type="Gene3D" id="1.20.1250.20">
    <property type="entry name" value="MFS general substrate transporter like domains"/>
    <property type="match status" value="1"/>
</dbReference>
<dbReference type="PANTHER" id="PTHR23507">
    <property type="entry name" value="ZGC:174356"/>
    <property type="match status" value="1"/>
</dbReference>
<comment type="subcellular location">
    <subcellularLocation>
        <location evidence="1">Membrane</location>
        <topology evidence="1">Multi-pass membrane protein</topology>
    </subcellularLocation>
</comment>
<keyword evidence="2" id="KW-0808">Transferase</keyword>
<evidence type="ECO:0000256" key="2">
    <source>
        <dbReference type="ARBA" id="ARBA00022679"/>
    </source>
</evidence>
<dbReference type="GO" id="GO:0016020">
    <property type="term" value="C:membrane"/>
    <property type="evidence" value="ECO:0007669"/>
    <property type="project" value="UniProtKB-SubCell"/>
</dbReference>
<evidence type="ECO:0000256" key="7">
    <source>
        <dbReference type="ARBA" id="ARBA00023277"/>
    </source>
</evidence>
<dbReference type="GO" id="GO:0006004">
    <property type="term" value="P:fucose metabolic process"/>
    <property type="evidence" value="ECO:0007669"/>
    <property type="project" value="UniProtKB-KW"/>
</dbReference>
<dbReference type="HOGENOM" id="CLU_342240_0_0_1"/>
<dbReference type="Gene3D" id="3.40.50.11350">
    <property type="match status" value="1"/>
</dbReference>
<proteinExistence type="predicted"/>
<evidence type="ECO:0000256" key="8">
    <source>
        <dbReference type="SAM" id="Phobius"/>
    </source>
</evidence>
<dbReference type="Pfam" id="PF10250">
    <property type="entry name" value="O-FucT"/>
    <property type="match status" value="1"/>
</dbReference>
<keyword evidence="5 8" id="KW-0472">Membrane</keyword>
<dbReference type="SUPFAM" id="SSF103473">
    <property type="entry name" value="MFS general substrate transporter"/>
    <property type="match status" value="1"/>
</dbReference>
<keyword evidence="7" id="KW-0119">Carbohydrate metabolism</keyword>
<sequence length="828" mass="91877">MYYTIIADVVAEEQRATVFFQIVSASLIATLAGVPLAWWLIKVSSLRAPMMAAVLFVLLGALLVLLLPETLHLREHLRISSPDTDQAQEEVIEYEGSSTEDEGALTFSRKNWSMLLEKFEESRFVFTNPKLLALSATFLVQSLHGMMNQFLLQLASKRLGWSLADASFLIPLASITNFVQLVFVLPAIYGILSRFHLQAAVKDLTVSRGSALLMALGSLGLAVSPARGLFVISTIIFSLGMGLHPAIRSLLTDLVDPTQVSRLYGVLAVMETIGGMVSSPLVAGAFSSGLKKGGLWSGGGFLVAAVAYAAAGLLTLSVSVKKDESITHDDVNQSLPEPPRSKHNFRLIQNVDPRDGFPSFSLSNIALQIASKMQLPNGVNRKYAILAGFALGLAWLWFAFDRPQVIPTHIIWNANSGGPQTNIPASTLDQKDVFDFPHVNSEVMRAVCATQTWNSSVIFTCDSNQGGVGHVRNSILNCVRYAIGAGGSLVMPNIKLREDIQELNMMPSEEGEKSHMGKRHGLGWKGLDYMFDADHFKKSLKMSCPELNVIDHMEQTVNERRRGLLPESLFINRPTSGLEHPEEWQEKLHDWIEKWMSPTPQSIPIVVDLEQSNLQYPTHADGHVFAHEFGQIMKFRPDVRRLATSTLREISNWYDVPLNVSSAIVTPSFLGVHLKTEPEGAEKRHVAAAPFMHYHGQAEAYISLAKSMKTPLIYAASGDIDSTHKLAVEAKTHGIDVTHKEDLLKNHEREELSHLRWDQRALIDYLVVLRGEYFAGVGHSMFSWNVMLKRHESALLKQKLHDETYADDLSSLYGVRESYLDSAKCMWA</sequence>
<dbReference type="InterPro" id="IPR036259">
    <property type="entry name" value="MFS_trans_sf"/>
</dbReference>
<protein>
    <submittedName>
        <fullName evidence="9">Putative alternative oxidase protein</fullName>
    </submittedName>
</protein>
<feature type="transmembrane region" description="Helical" evidence="8">
    <location>
        <begin position="229"/>
        <end position="251"/>
    </location>
</feature>
<reference evidence="10" key="1">
    <citation type="journal article" date="2013" name="Genome Announc.">
        <title>Draft genome sequence of Botrytis cinerea BcDW1, inoculum for noble rot of grape berries.</title>
        <authorList>
            <person name="Blanco-Ulate B."/>
            <person name="Allen G."/>
            <person name="Powell A.L."/>
            <person name="Cantu D."/>
        </authorList>
    </citation>
    <scope>NUCLEOTIDE SEQUENCE [LARGE SCALE GENOMIC DNA]</scope>
    <source>
        <strain evidence="10">BcDW1</strain>
    </source>
</reference>
<evidence type="ECO:0000313" key="9">
    <source>
        <dbReference type="EMBL" id="EMR90114.1"/>
    </source>
</evidence>
<dbReference type="OrthoDB" id="20368at2759"/>
<organism evidence="9 10">
    <name type="scientific">Botryotinia fuckeliana (strain BcDW1)</name>
    <name type="common">Noble rot fungus</name>
    <name type="synonym">Botrytis cinerea</name>
    <dbReference type="NCBI Taxonomy" id="1290391"/>
    <lineage>
        <taxon>Eukaryota</taxon>
        <taxon>Fungi</taxon>
        <taxon>Dikarya</taxon>
        <taxon>Ascomycota</taxon>
        <taxon>Pezizomycotina</taxon>
        <taxon>Leotiomycetes</taxon>
        <taxon>Helotiales</taxon>
        <taxon>Sclerotiniaceae</taxon>
        <taxon>Botrytis</taxon>
    </lineage>
</organism>
<dbReference type="CDD" id="cd11296">
    <property type="entry name" value="O-FucT_like"/>
    <property type="match status" value="1"/>
</dbReference>
<dbReference type="AlphaFoldDB" id="M7U8Q4"/>